<evidence type="ECO:0000256" key="5">
    <source>
        <dbReference type="PIRSR" id="PIRSR000106-1"/>
    </source>
</evidence>
<dbReference type="InterPro" id="IPR015884">
    <property type="entry name" value="Malic_enzyme_CS"/>
</dbReference>
<dbReference type="FunFam" id="3.40.50.10380:FF:000003">
    <property type="entry name" value="NADP-dependent malic enzyme"/>
    <property type="match status" value="1"/>
</dbReference>
<comment type="similarity">
    <text evidence="2">Belongs to the malic enzymes family.</text>
</comment>
<comment type="cofactor">
    <cofactor evidence="1">
        <name>Mn(2+)</name>
        <dbReference type="ChEBI" id="CHEBI:29035"/>
    </cofactor>
</comment>
<feature type="domain" description="Malic enzyme N-terminal" evidence="9">
    <location>
        <begin position="17"/>
        <end position="150"/>
    </location>
</feature>
<organism evidence="10 11">
    <name type="scientific">Caldicellulosiruptor owensensis (strain ATCC 700167 / DSM 13100 / OL)</name>
    <dbReference type="NCBI Taxonomy" id="632518"/>
    <lineage>
        <taxon>Bacteria</taxon>
        <taxon>Bacillati</taxon>
        <taxon>Bacillota</taxon>
        <taxon>Bacillota incertae sedis</taxon>
        <taxon>Caldicellulosiruptorales</taxon>
        <taxon>Caldicellulosiruptoraceae</taxon>
        <taxon>Caldicellulosiruptor</taxon>
    </lineage>
</organism>
<dbReference type="Pfam" id="PF03949">
    <property type="entry name" value="Malic_M"/>
    <property type="match status" value="1"/>
</dbReference>
<keyword evidence="3 7" id="KW-0479">Metal-binding</keyword>
<evidence type="ECO:0000313" key="11">
    <source>
        <dbReference type="Proteomes" id="UP000006889"/>
    </source>
</evidence>
<dbReference type="InterPro" id="IPR051674">
    <property type="entry name" value="Malate_Decarboxylase"/>
</dbReference>
<dbReference type="PANTHER" id="PTHR43237">
    <property type="entry name" value="NADP-DEPENDENT MALIC ENZYME"/>
    <property type="match status" value="1"/>
</dbReference>
<dbReference type="InterPro" id="IPR001891">
    <property type="entry name" value="Malic_OxRdtase"/>
</dbReference>
<dbReference type="FunFam" id="3.40.50.720:FF:000095">
    <property type="entry name" value="NADP-dependent malic enzyme"/>
    <property type="match status" value="1"/>
</dbReference>
<evidence type="ECO:0000259" key="9">
    <source>
        <dbReference type="SMART" id="SM01274"/>
    </source>
</evidence>
<dbReference type="EMBL" id="CP002216">
    <property type="protein sequence ID" value="ADQ04447.1"/>
    <property type="molecule type" value="Genomic_DNA"/>
</dbReference>
<feature type="active site" description="Proton donor" evidence="5">
    <location>
        <position position="38"/>
    </location>
</feature>
<gene>
    <name evidence="10" type="ordered locus">Calow_0879</name>
</gene>
<comment type="cofactor">
    <cofactor evidence="7">
        <name>Mg(2+)</name>
        <dbReference type="ChEBI" id="CHEBI:18420"/>
    </cofactor>
    <cofactor evidence="7">
        <name>Mn(2+)</name>
        <dbReference type="ChEBI" id="CHEBI:29035"/>
    </cofactor>
    <text evidence="7">Divalent metal cations. Prefers magnesium or manganese.</text>
</comment>
<keyword evidence="4" id="KW-0560">Oxidoreductase</keyword>
<feature type="binding site" evidence="7">
    <location>
        <position position="161"/>
    </location>
    <ligand>
        <name>a divalent metal cation</name>
        <dbReference type="ChEBI" id="CHEBI:60240"/>
    </ligand>
</feature>
<dbReference type="InterPro" id="IPR012302">
    <property type="entry name" value="Malic_NAD-bd"/>
</dbReference>
<accession>E4Q6E8</accession>
<feature type="domain" description="Malic enzyme NAD-binding" evidence="8">
    <location>
        <begin position="162"/>
        <end position="385"/>
    </location>
</feature>
<reference evidence="10 11" key="2">
    <citation type="journal article" date="2011" name="J. Bacteriol.">
        <title>Complete genome sequences for the anaerobic, extremely thermophilic plant biomass-degrading bacteria Caldicellulosiruptor hydrothermalis, Caldicellulosiruptor kristjanssonii, Caldicellulosiruptor kronotskyensis, Caldicellulosiruptor owensenis, and Caldicellulosiruptor lactoaceticus.</title>
        <authorList>
            <person name="Blumer-Schuette S.E."/>
            <person name="Ozdemir I."/>
            <person name="Mistry D."/>
            <person name="Lucas S."/>
            <person name="Lapidus A."/>
            <person name="Cheng J.F."/>
            <person name="Goodwin L.A."/>
            <person name="Pitluck S."/>
            <person name="Land M.L."/>
            <person name="Hauser L.J."/>
            <person name="Woyke T."/>
            <person name="Mikhailova N."/>
            <person name="Pati A."/>
            <person name="Kyrpides N.C."/>
            <person name="Ivanova N."/>
            <person name="Detter J.C."/>
            <person name="Walston-Davenport K."/>
            <person name="Han S."/>
            <person name="Adams M.W."/>
            <person name="Kelly R.M."/>
        </authorList>
    </citation>
    <scope>NUCLEOTIDE SEQUENCE [LARGE SCALE GENOMIC DNA]</scope>
    <source>
        <strain evidence="11">ATCC 700167 / DSM 13100 / OL</strain>
    </source>
</reference>
<dbReference type="SMART" id="SM01274">
    <property type="entry name" value="malic"/>
    <property type="match status" value="1"/>
</dbReference>
<reference key="1">
    <citation type="submission" date="2010-09" db="EMBL/GenBank/DDBJ databases">
        <title>Complete sequence of Caldicellulosiruptor owensensis OL.</title>
        <authorList>
            <consortium name="US DOE Joint Genome Institute"/>
            <person name="Lucas S."/>
            <person name="Copeland A."/>
            <person name="Lapidus A."/>
            <person name="Cheng J.-F."/>
            <person name="Bruce D."/>
            <person name="Goodwin L."/>
            <person name="Pitluck S."/>
            <person name="Davenport K."/>
            <person name="Detter J.C."/>
            <person name="Han C."/>
            <person name="Tapia R."/>
            <person name="Land M."/>
            <person name="Hauser L."/>
            <person name="Chang Y.-J."/>
            <person name="Jeffries C."/>
            <person name="Kyrpides N."/>
            <person name="Ivanova N."/>
            <person name="Mikhailova N."/>
            <person name="Blumer-Schuette S.E."/>
            <person name="Kelly R.M."/>
            <person name="Woyke T."/>
        </authorList>
    </citation>
    <scope>NUCLEOTIDE SEQUENCE</scope>
    <source>
        <strain>OL</strain>
    </source>
</reference>
<dbReference type="InterPro" id="IPR037062">
    <property type="entry name" value="Malic_N_dom_sf"/>
</dbReference>
<dbReference type="GO" id="GO:0016616">
    <property type="term" value="F:oxidoreductase activity, acting on the CH-OH group of donors, NAD or NADP as acceptor"/>
    <property type="evidence" value="ECO:0007669"/>
    <property type="project" value="InterPro"/>
</dbReference>
<dbReference type="PROSITE" id="PS00331">
    <property type="entry name" value="MALIC_ENZYMES"/>
    <property type="match status" value="1"/>
</dbReference>
<dbReference type="PIRSF" id="PIRSF000106">
    <property type="entry name" value="ME"/>
    <property type="match status" value="1"/>
</dbReference>
<evidence type="ECO:0000256" key="7">
    <source>
        <dbReference type="PIRSR" id="PIRSR000106-3"/>
    </source>
</evidence>
<name>E4Q6E8_CALOW</name>
<dbReference type="eggNOG" id="COG0281">
    <property type="taxonomic scope" value="Bacteria"/>
</dbReference>
<evidence type="ECO:0000256" key="2">
    <source>
        <dbReference type="ARBA" id="ARBA00008785"/>
    </source>
</evidence>
<dbReference type="HOGENOM" id="CLU_034446_2_1_9"/>
<feature type="binding site" evidence="6">
    <location>
        <position position="318"/>
    </location>
    <ligand>
        <name>(S)-malate</name>
        <dbReference type="ChEBI" id="CHEBI:15589"/>
    </ligand>
</feature>
<feature type="binding site" evidence="7">
    <location>
        <position position="135"/>
    </location>
    <ligand>
        <name>a divalent metal cation</name>
        <dbReference type="ChEBI" id="CHEBI:60240"/>
    </ligand>
</feature>
<dbReference type="InterPro" id="IPR012301">
    <property type="entry name" value="Malic_N_dom"/>
</dbReference>
<dbReference type="SMART" id="SM00919">
    <property type="entry name" value="Malic_M"/>
    <property type="match status" value="1"/>
</dbReference>
<protein>
    <submittedName>
        <fullName evidence="10">Malic protein NAD-binding protein</fullName>
    </submittedName>
</protein>
<evidence type="ECO:0000256" key="6">
    <source>
        <dbReference type="PIRSR" id="PIRSR000106-2"/>
    </source>
</evidence>
<dbReference type="Gene3D" id="3.40.50.720">
    <property type="entry name" value="NAD(P)-binding Rossmann-like Domain"/>
    <property type="match status" value="1"/>
</dbReference>
<evidence type="ECO:0000256" key="4">
    <source>
        <dbReference type="ARBA" id="ARBA00023002"/>
    </source>
</evidence>
<sequence length="409" mass="44454">MDMDIKALALQLHRQHRGKIALKSKVSVNNQHDLSIYYTPGVAEPCREIAKNKSLVYEYTSKSNWVAVVTNGTAVLGLGDIGVDASLPVMEGKAILFKQFGGVDAFPICIASKDVDEIVKTVKLIETSFGGINLEDIGAPACFEIEERLIESLDIPVFHDDQHGTAVVALAALINSLKIVEKRISEVKIVINGAGAAGIATAKLLLKYGAKNIVVCDKHGTIYEGREEDMNKYKEEIAKITNKEGIKGSLHRAIEGADVFIGLSVANVLNEDDIKKMSNDAIVMAMANPIPEIMPDIAKRAGARIVCTGRSDFNNQVNNVLAFPGIFRGALDVMATRITDEMKVAAAEAIAKVAEEELSEDYVIPKPFDKKVAFEVALAVAKKAMEQRVARLYLNDDELISRILSMLGM</sequence>
<evidence type="ECO:0000256" key="1">
    <source>
        <dbReference type="ARBA" id="ARBA00001936"/>
    </source>
</evidence>
<dbReference type="SUPFAM" id="SSF53223">
    <property type="entry name" value="Aminoacid dehydrogenase-like, N-terminal domain"/>
    <property type="match status" value="1"/>
</dbReference>
<proteinExistence type="inferred from homology"/>
<keyword evidence="11" id="KW-1185">Reference proteome</keyword>
<dbReference type="KEGG" id="cow:Calow_0879"/>
<dbReference type="InterPro" id="IPR046346">
    <property type="entry name" value="Aminoacid_DH-like_N_sf"/>
</dbReference>
<dbReference type="CDD" id="cd05311">
    <property type="entry name" value="NAD_bind_2_malic_enz"/>
    <property type="match status" value="1"/>
</dbReference>
<dbReference type="SUPFAM" id="SSF51735">
    <property type="entry name" value="NAD(P)-binding Rossmann-fold domains"/>
    <property type="match status" value="1"/>
</dbReference>
<dbReference type="Pfam" id="PF00390">
    <property type="entry name" value="malic"/>
    <property type="match status" value="1"/>
</dbReference>
<feature type="binding site" evidence="6">
    <location>
        <position position="288"/>
    </location>
    <ligand>
        <name>(S)-malate</name>
        <dbReference type="ChEBI" id="CHEBI:15589"/>
    </ligand>
</feature>
<dbReference type="GO" id="GO:0051287">
    <property type="term" value="F:NAD binding"/>
    <property type="evidence" value="ECO:0007669"/>
    <property type="project" value="InterPro"/>
</dbReference>
<dbReference type="InterPro" id="IPR036291">
    <property type="entry name" value="NAD(P)-bd_dom_sf"/>
</dbReference>
<evidence type="ECO:0000256" key="3">
    <source>
        <dbReference type="ARBA" id="ARBA00022723"/>
    </source>
</evidence>
<dbReference type="PANTHER" id="PTHR43237:SF4">
    <property type="entry name" value="NADP-DEPENDENT MALIC ENZYME"/>
    <property type="match status" value="1"/>
</dbReference>
<dbReference type="InterPro" id="IPR045213">
    <property type="entry name" value="Malic_NAD-bd_bact_type"/>
</dbReference>
<evidence type="ECO:0000313" key="10">
    <source>
        <dbReference type="EMBL" id="ADQ04447.1"/>
    </source>
</evidence>
<dbReference type="AlphaFoldDB" id="E4Q6E8"/>
<dbReference type="Proteomes" id="UP000006889">
    <property type="component" value="Chromosome"/>
</dbReference>
<dbReference type="Gene3D" id="3.40.50.10380">
    <property type="entry name" value="Malic enzyme, N-terminal domain"/>
    <property type="match status" value="1"/>
</dbReference>
<dbReference type="GO" id="GO:0004470">
    <property type="term" value="F:malic enzyme activity"/>
    <property type="evidence" value="ECO:0007669"/>
    <property type="project" value="InterPro"/>
</dbReference>
<dbReference type="GO" id="GO:0046872">
    <property type="term" value="F:metal ion binding"/>
    <property type="evidence" value="ECO:0007669"/>
    <property type="project" value="UniProtKB-KW"/>
</dbReference>
<dbReference type="STRING" id="632518.Calow_0879"/>
<feature type="active site" description="Proton acceptor" evidence="5">
    <location>
        <position position="93"/>
    </location>
</feature>
<evidence type="ECO:0000259" key="8">
    <source>
        <dbReference type="SMART" id="SM00919"/>
    </source>
</evidence>
<feature type="binding site" evidence="7">
    <location>
        <position position="136"/>
    </location>
    <ligand>
        <name>a divalent metal cation</name>
        <dbReference type="ChEBI" id="CHEBI:60240"/>
    </ligand>
</feature>